<evidence type="ECO:0000259" key="3">
    <source>
        <dbReference type="Pfam" id="PF02894"/>
    </source>
</evidence>
<comment type="caution">
    <text evidence="4">The sequence shown here is derived from an EMBL/GenBank/DDBJ whole genome shotgun (WGS) entry which is preliminary data.</text>
</comment>
<gene>
    <name evidence="4" type="ORF">ACFFRH_36725</name>
</gene>
<dbReference type="Pfam" id="PF01408">
    <property type="entry name" value="GFO_IDH_MocA"/>
    <property type="match status" value="1"/>
</dbReference>
<dbReference type="EMBL" id="JBHMBS010000029">
    <property type="protein sequence ID" value="MFB9681053.1"/>
    <property type="molecule type" value="Genomic_DNA"/>
</dbReference>
<dbReference type="InterPro" id="IPR036291">
    <property type="entry name" value="NAD(P)-bd_dom_sf"/>
</dbReference>
<dbReference type="SUPFAM" id="SSF55347">
    <property type="entry name" value="Glyceraldehyde-3-phosphate dehydrogenase-like, C-terminal domain"/>
    <property type="match status" value="1"/>
</dbReference>
<dbReference type="InterPro" id="IPR000683">
    <property type="entry name" value="Gfo/Idh/MocA-like_OxRdtase_N"/>
</dbReference>
<keyword evidence="5" id="KW-1185">Reference proteome</keyword>
<proteinExistence type="inferred from homology"/>
<dbReference type="InterPro" id="IPR004104">
    <property type="entry name" value="Gfo/Idh/MocA-like_OxRdtase_C"/>
</dbReference>
<evidence type="ECO:0000313" key="5">
    <source>
        <dbReference type="Proteomes" id="UP001589610"/>
    </source>
</evidence>
<evidence type="ECO:0000313" key="4">
    <source>
        <dbReference type="EMBL" id="MFB9681053.1"/>
    </source>
</evidence>
<dbReference type="Gene3D" id="3.40.50.720">
    <property type="entry name" value="NAD(P)-binding Rossmann-like Domain"/>
    <property type="match status" value="1"/>
</dbReference>
<dbReference type="RefSeq" id="WP_386162120.1">
    <property type="nucleotide sequence ID" value="NZ_JBHMBS010000029.1"/>
</dbReference>
<reference evidence="4 5" key="1">
    <citation type="submission" date="2024-09" db="EMBL/GenBank/DDBJ databases">
        <authorList>
            <person name="Sun Q."/>
            <person name="Mori K."/>
        </authorList>
    </citation>
    <scope>NUCLEOTIDE SEQUENCE [LARGE SCALE GENOMIC DNA]</scope>
    <source>
        <strain evidence="4 5">JCM 3028</strain>
    </source>
</reference>
<dbReference type="PANTHER" id="PTHR43708:SF8">
    <property type="entry name" value="OXIDOREDUCTASE"/>
    <property type="match status" value="1"/>
</dbReference>
<organism evidence="4 5">
    <name type="scientific">Streptosporangium vulgare</name>
    <dbReference type="NCBI Taxonomy" id="46190"/>
    <lineage>
        <taxon>Bacteria</taxon>
        <taxon>Bacillati</taxon>
        <taxon>Actinomycetota</taxon>
        <taxon>Actinomycetes</taxon>
        <taxon>Streptosporangiales</taxon>
        <taxon>Streptosporangiaceae</taxon>
        <taxon>Streptosporangium</taxon>
    </lineage>
</organism>
<dbReference type="SUPFAM" id="SSF51735">
    <property type="entry name" value="NAD(P)-binding Rossmann-fold domains"/>
    <property type="match status" value="1"/>
</dbReference>
<evidence type="ECO:0000259" key="2">
    <source>
        <dbReference type="Pfam" id="PF01408"/>
    </source>
</evidence>
<protein>
    <submittedName>
        <fullName evidence="4">Gfo/Idh/MocA family protein</fullName>
    </submittedName>
</protein>
<dbReference type="Gene3D" id="3.30.360.10">
    <property type="entry name" value="Dihydrodipicolinate Reductase, domain 2"/>
    <property type="match status" value="1"/>
</dbReference>
<accession>A0ABV5TPJ1</accession>
<comment type="similarity">
    <text evidence="1">Belongs to the Gfo/Idh/MocA family.</text>
</comment>
<sequence length="407" mass="44381">MTDLNDLRLGVIGAGQRGILAAAAHRPGRGSRITALCDTDPATLALSARRFGVEGAAAVADHRRLLDRTDVDAVLIATPDDTHAAIACDALVAGKTVYLEKPLAITIEDCDEILRVAARTGTRLYLGHNMRHMGVIRLMRDIIGRGDIGVPKTVWVRHFVGRGGDYYFKDWHADRRRTTGLLIQKAAHDIDVIHWLAGGYTQRVNALGDLMLYGGLPRRPEGTPPADGWLTDWPWPPTASTGLYHHIDVEDVSVMNMRLDNGVIAAYQQCHFSPDYWRNYTVIGTHGRLENFGDETGAVVKVWNRGPSAYRDDCDISYTVPPSQGGHGGADEAIMEEFLRFARHGGPTDTSPVAARMSVAAGYLATLSLREGGVPHTVPPLDAGLLDYFARHQTPATATAERTTPVR</sequence>
<evidence type="ECO:0000256" key="1">
    <source>
        <dbReference type="ARBA" id="ARBA00010928"/>
    </source>
</evidence>
<dbReference type="PANTHER" id="PTHR43708">
    <property type="entry name" value="CONSERVED EXPRESSED OXIDOREDUCTASE (EUROFUNG)"/>
    <property type="match status" value="1"/>
</dbReference>
<name>A0ABV5TPJ1_9ACTN</name>
<dbReference type="Proteomes" id="UP001589610">
    <property type="component" value="Unassembled WGS sequence"/>
</dbReference>
<feature type="domain" description="Gfo/Idh/MocA-like oxidoreductase C-terminal" evidence="3">
    <location>
        <begin position="141"/>
        <end position="373"/>
    </location>
</feature>
<dbReference type="InterPro" id="IPR051317">
    <property type="entry name" value="Gfo/Idh/MocA_oxidoreduct"/>
</dbReference>
<dbReference type="Pfam" id="PF02894">
    <property type="entry name" value="GFO_IDH_MocA_C"/>
    <property type="match status" value="1"/>
</dbReference>
<feature type="domain" description="Gfo/Idh/MocA-like oxidoreductase N-terminal" evidence="2">
    <location>
        <begin position="8"/>
        <end position="128"/>
    </location>
</feature>